<name>J4DPY2_THEOR</name>
<feature type="compositionally biased region" description="Low complexity" evidence="1">
    <location>
        <begin position="947"/>
        <end position="965"/>
    </location>
</feature>
<dbReference type="KEGG" id="tot:TOT_030000761"/>
<sequence>MVYNIHIQTNRTNFYVVEVKHPLSNKVDIDEPYDKLSKKFNRYTHIIKYEQRTYNAKDYTLCLDNPNAWFYRKFFYLYEPEKQIISVDIFFQSNDVYKNYPLIVGFNEVGGTSYYYTYYFLRGKGSSTGTINNRRWIGKDDLLTRLIEERGLHVSESYNKFVIRLGEKPKNAKPFLYPKSGHNTERITVTKEKVSQLDDFVKYKHSIDRRNNVEAFYISFDNNSLYMFGNHALGKLQFIDAYYKHNDKLFLIYFKFQKGGKLYTFSDFLTDLNKTDPVKNISKLKDYKDKDITNILIHESKKLDQLITFEKRVDSHENENLSKHDGKLSGKRKDIQIYIYRTGGSYTIGDALVPVQIAQEKPWDKLSKAFTKYTHTIKYPYRSSVYEPSEYYITVYGHSGSINKFTYKEPKSKVHDVEVYFWADDDPSSKEPLIVGFISRNWRERELDLGRYSSKGCKSISGEGSKCYYTWTYLKGREFIGDVDTENAIMEKDLINGLLEVLGTRERRLNRKNKLVIRLDEQPVGGEGRSAYPESRYFKDRNKQVTVTKVTNTGVLTGLTGYDKYEHTVDSRVSVQDFYVTYGNNSMFIMTKLGSGRASLSNVTSYYKSTGNFKNLVLITFTFTGKSELYVYTYYDLVTNLQGVKTWSTDVKKTIRDTDAISGKGSDLQGKLQQEREKLKPLITFEKGDNRSKNKNISTRSHNIGRGTFIKVVMTANTDDGPGGSSVGPWNVYNSKLFTLGVNTKIDEKVLTSRSIFTTVTSGSNKYQSISVFYTLKDNKALLVEFDKGDGSGGISGTKTYFKRKDKKGSFGASETINTSNTEQLERKLTEIAKEAKVIEGSSSSATGHGLGGSTDLGAGAKGAPLKASPSSSRATSFSRSTLTQSRQSATTNSRTSGHTESGSSVSTGQGHEYKAKSPKSPAQKDSQPGLSPPQNGQYSAQKGQDTGPLLTSLPPTPSRSGPGSIVTHSHGGQTDHRGEMGTSSQNALTHEGPSEERVDQNTYYQVQNRSPDLPSRSSSDLKPLSADSQIGYQQMDEDSDEYDDESTTKTVKIAGGVATTAIGAGSIGAGGYYAEGVLSLIKWLV</sequence>
<proteinExistence type="predicted"/>
<evidence type="ECO:0000256" key="1">
    <source>
        <dbReference type="SAM" id="MobiDB-lite"/>
    </source>
</evidence>
<dbReference type="EMBL" id="AP011948">
    <property type="protein sequence ID" value="BAM41499.1"/>
    <property type="molecule type" value="Genomic_DNA"/>
</dbReference>
<feature type="region of interest" description="Disordered" evidence="1">
    <location>
        <begin position="839"/>
        <end position="1048"/>
    </location>
</feature>
<feature type="compositionally biased region" description="Acidic residues" evidence="1">
    <location>
        <begin position="1036"/>
        <end position="1046"/>
    </location>
</feature>
<feature type="compositionally biased region" description="Low complexity" evidence="1">
    <location>
        <begin position="857"/>
        <end position="882"/>
    </location>
</feature>
<feature type="compositionally biased region" description="Polar residues" evidence="1">
    <location>
        <begin position="883"/>
        <end position="910"/>
    </location>
</feature>
<feature type="compositionally biased region" description="Polar residues" evidence="1">
    <location>
        <begin position="924"/>
        <end position="945"/>
    </location>
</feature>
<protein>
    <submittedName>
        <fullName evidence="2">Uncharacterized protein</fullName>
    </submittedName>
</protein>
<organism evidence="2 3">
    <name type="scientific">Theileria orientalis strain Shintoku</name>
    <dbReference type="NCBI Taxonomy" id="869250"/>
    <lineage>
        <taxon>Eukaryota</taxon>
        <taxon>Sar</taxon>
        <taxon>Alveolata</taxon>
        <taxon>Apicomplexa</taxon>
        <taxon>Aconoidasida</taxon>
        <taxon>Piroplasmida</taxon>
        <taxon>Theileriidae</taxon>
        <taxon>Theileria</taxon>
    </lineage>
</organism>
<gene>
    <name evidence="2" type="ORF">TOT_030000761</name>
</gene>
<reference evidence="2 3" key="1">
    <citation type="journal article" date="2012" name="MBio">
        <title>Comparative genome analysis of three eukaryotic parasites with differing abilities to transform leukocytes reveals key mediators of Theileria-induced leukocyte transformation.</title>
        <authorList>
            <person name="Hayashida K."/>
            <person name="Hara Y."/>
            <person name="Abe T."/>
            <person name="Yamasaki C."/>
            <person name="Toyoda A."/>
            <person name="Kosuge T."/>
            <person name="Suzuki Y."/>
            <person name="Sato Y."/>
            <person name="Kawashima S."/>
            <person name="Katayama T."/>
            <person name="Wakaguri H."/>
            <person name="Inoue N."/>
            <person name="Homma K."/>
            <person name="Tada-Umezaki M."/>
            <person name="Yagi Y."/>
            <person name="Fujii Y."/>
            <person name="Habara T."/>
            <person name="Kanehisa M."/>
            <person name="Watanabe H."/>
            <person name="Ito K."/>
            <person name="Gojobori T."/>
            <person name="Sugawara H."/>
            <person name="Imanishi T."/>
            <person name="Weir W."/>
            <person name="Gardner M."/>
            <person name="Pain A."/>
            <person name="Shiels B."/>
            <person name="Hattori M."/>
            <person name="Nene V."/>
            <person name="Sugimoto C."/>
        </authorList>
    </citation>
    <scope>NUCLEOTIDE SEQUENCE [LARGE SCALE GENOMIC DNA]</scope>
    <source>
        <strain evidence="2 3">Shintoku</strain>
    </source>
</reference>
<dbReference type="OrthoDB" id="10572866at2759"/>
<dbReference type="RefSeq" id="XP_009691800.1">
    <property type="nucleotide sequence ID" value="XM_009693505.1"/>
</dbReference>
<evidence type="ECO:0000313" key="2">
    <source>
        <dbReference type="EMBL" id="BAM41499.1"/>
    </source>
</evidence>
<dbReference type="Proteomes" id="UP000003786">
    <property type="component" value="Chromosome 3"/>
</dbReference>
<dbReference type="VEuPathDB" id="PiroplasmaDB:TOT_030000761"/>
<keyword evidence="3" id="KW-1185">Reference proteome</keyword>
<dbReference type="GeneID" id="20715914"/>
<evidence type="ECO:0000313" key="3">
    <source>
        <dbReference type="Proteomes" id="UP000003786"/>
    </source>
</evidence>
<accession>J4DPY2</accession>
<feature type="compositionally biased region" description="Low complexity" evidence="1">
    <location>
        <begin position="1010"/>
        <end position="1026"/>
    </location>
</feature>
<dbReference type="AlphaFoldDB" id="J4DPY2"/>